<keyword evidence="3" id="KW-1185">Reference proteome</keyword>
<evidence type="ECO:0000256" key="1">
    <source>
        <dbReference type="SAM" id="MobiDB-lite"/>
    </source>
</evidence>
<feature type="region of interest" description="Disordered" evidence="1">
    <location>
        <begin position="442"/>
        <end position="461"/>
    </location>
</feature>
<dbReference type="InterPro" id="IPR013211">
    <property type="entry name" value="LVIVD"/>
</dbReference>
<dbReference type="AlphaFoldDB" id="A0A1I6PNJ5"/>
<dbReference type="RefSeq" id="WP_092901546.1">
    <property type="nucleotide sequence ID" value="NZ_FOZS01000001.1"/>
</dbReference>
<dbReference type="SUPFAM" id="SSF69322">
    <property type="entry name" value="Tricorn protease domain 2"/>
    <property type="match status" value="1"/>
</dbReference>
<accession>A0A1I6PNJ5</accession>
<sequence>MRRRAVLRATGGASLSLGVAGCLFDSDSEEPTGSYEPLDRVSLEGAAEAVVGDDGETAYVAGVDGFAAVDVSDPEELSVLAEPKNLLEDEGAGDAAGERFLDILDVKVSDDRLVVAGPANDLSGVFHGFLVYDVSDPAEPVLAAEPYETDYHIHNCFLDGDVLYVAANDVTSDTGAADTDGTATDADAGSTAAAPANPLVVFDISGGEIEELTRWSLLEYEPAWADVDWLLRYLHDVTVTDDIAALSYWNAGTYLLDVSDPSDPRVLTRFLETDLETQREYETDFEVRDAQFGLPGNDHFAALDDAGDVLAIGRESWETDLETATGPGGIELYDFTDPTEPVHRSTIDAPAGYDGTYDGELWTTSHNFELRDGNLYSSWYGGGVKVHDISDLESPTELAWWREPTTASFWTARVIDPREAFLASSTAYTSAAEPENALYTFPIESGEQPDPPSLTNPSLFQ</sequence>
<evidence type="ECO:0000313" key="3">
    <source>
        <dbReference type="Proteomes" id="UP000199199"/>
    </source>
</evidence>
<dbReference type="EMBL" id="FOZS01000001">
    <property type="protein sequence ID" value="SFS41648.1"/>
    <property type="molecule type" value="Genomic_DNA"/>
</dbReference>
<reference evidence="3" key="1">
    <citation type="submission" date="2016-10" db="EMBL/GenBank/DDBJ databases">
        <authorList>
            <person name="Varghese N."/>
            <person name="Submissions S."/>
        </authorList>
    </citation>
    <scope>NUCLEOTIDE SEQUENCE [LARGE SCALE GENOMIC DNA]</scope>
    <source>
        <strain evidence="3">DSM 22427</strain>
    </source>
</reference>
<proteinExistence type="predicted"/>
<dbReference type="PROSITE" id="PS51257">
    <property type="entry name" value="PROKAR_LIPOPROTEIN"/>
    <property type="match status" value="1"/>
</dbReference>
<protein>
    <submittedName>
        <fullName evidence="2">Uncharacterized conserved protein</fullName>
    </submittedName>
</protein>
<organism evidence="2 3">
    <name type="scientific">Halostagnicola kamekurae</name>
    <dbReference type="NCBI Taxonomy" id="619731"/>
    <lineage>
        <taxon>Archaea</taxon>
        <taxon>Methanobacteriati</taxon>
        <taxon>Methanobacteriota</taxon>
        <taxon>Stenosarchaea group</taxon>
        <taxon>Halobacteria</taxon>
        <taxon>Halobacteriales</taxon>
        <taxon>Natrialbaceae</taxon>
        <taxon>Halostagnicola</taxon>
    </lineage>
</organism>
<evidence type="ECO:0000313" key="2">
    <source>
        <dbReference type="EMBL" id="SFS41648.1"/>
    </source>
</evidence>
<dbReference type="OrthoDB" id="134269at2157"/>
<dbReference type="Pfam" id="PF08309">
    <property type="entry name" value="LVIVD"/>
    <property type="match status" value="3"/>
</dbReference>
<name>A0A1I6PNJ5_9EURY</name>
<gene>
    <name evidence="2" type="ORF">SAMN04488556_0677</name>
</gene>
<dbReference type="Proteomes" id="UP000199199">
    <property type="component" value="Unassembled WGS sequence"/>
</dbReference>